<sequence>MKLPVPFDMGDIFQLMEVSNKIEVVLEKPNGEIYEDFGDCSFCKAEKENGFAFALMSKMKCIEFYVTAKQEALVFIYALGDLQQSSLGEGKVESYLDENENIESVFSFEGINLRIKYQRHYLKALPSDYEAYMSNQGDALGLKWLNVRNDIDRFKFDVANRVVSIGRIKNNVIVEMCKKANLYSVNIGDADNFMIDFVGLDKAIDTRIQINICDENKSIVEDATFKSLFYALSFASDNDFTSLRGCELKRNQDEKFITYFFEKDDESIAVIIPRNKNDDEQAYEMFSGIEFKS</sequence>
<dbReference type="EMBL" id="NQKQ01000004">
    <property type="protein sequence ID" value="PAA14293.1"/>
    <property type="molecule type" value="Genomic_DNA"/>
</dbReference>
<dbReference type="Proteomes" id="UP000215861">
    <property type="component" value="Unassembled WGS sequence"/>
</dbReference>
<dbReference type="OrthoDB" id="9862753at2"/>
<organism evidence="1 2">
    <name type="scientific">Pseudomonas fragi</name>
    <dbReference type="NCBI Taxonomy" id="296"/>
    <lineage>
        <taxon>Bacteria</taxon>
        <taxon>Pseudomonadati</taxon>
        <taxon>Pseudomonadota</taxon>
        <taxon>Gammaproteobacteria</taxon>
        <taxon>Pseudomonadales</taxon>
        <taxon>Pseudomonadaceae</taxon>
        <taxon>Pseudomonas</taxon>
    </lineage>
</organism>
<dbReference type="RefSeq" id="WP_095035872.1">
    <property type="nucleotide sequence ID" value="NZ_NQKQ01000004.1"/>
</dbReference>
<comment type="caution">
    <text evidence="1">The sequence shown here is derived from an EMBL/GenBank/DDBJ whole genome shotgun (WGS) entry which is preliminary data.</text>
</comment>
<reference evidence="1 2" key="1">
    <citation type="submission" date="2017-08" db="EMBL/GenBank/DDBJ databases">
        <title>Genomic and metabolic characterisation of spoilage-associated Pseudomonas species.</title>
        <authorList>
            <person name="Stanborough T."/>
            <person name="Fegan N."/>
            <person name="Powell S.M."/>
            <person name="Singh T."/>
            <person name="Tamplin M.L."/>
            <person name="Chandry P.S."/>
        </authorList>
    </citation>
    <scope>NUCLEOTIDE SEQUENCE [LARGE SCALE GENOMIC DNA]</scope>
    <source>
        <strain evidence="1 2">F1801</strain>
    </source>
</reference>
<dbReference type="AlphaFoldDB" id="A0A267ANY3"/>
<accession>A0A267ANY3</accession>
<proteinExistence type="predicted"/>
<evidence type="ECO:0000313" key="1">
    <source>
        <dbReference type="EMBL" id="PAA14293.1"/>
    </source>
</evidence>
<evidence type="ECO:0000313" key="2">
    <source>
        <dbReference type="Proteomes" id="UP000215861"/>
    </source>
</evidence>
<gene>
    <name evidence="1" type="ORF">CJU81_05865</name>
</gene>
<name>A0A267ANY3_PSEFR</name>
<protein>
    <submittedName>
        <fullName evidence="1">Uncharacterized protein</fullName>
    </submittedName>
</protein>